<name>A0ABR1P8X6_DIAER</name>
<organism evidence="7 8">
    <name type="scientific">Diaporthe eres</name>
    <name type="common">Phomopsis oblonga</name>
    <dbReference type="NCBI Taxonomy" id="83184"/>
    <lineage>
        <taxon>Eukaryota</taxon>
        <taxon>Fungi</taxon>
        <taxon>Dikarya</taxon>
        <taxon>Ascomycota</taxon>
        <taxon>Pezizomycotina</taxon>
        <taxon>Sordariomycetes</taxon>
        <taxon>Sordariomycetidae</taxon>
        <taxon>Diaporthales</taxon>
        <taxon>Diaporthaceae</taxon>
        <taxon>Diaporthe</taxon>
        <taxon>Diaporthe eres species complex</taxon>
    </lineage>
</organism>
<protein>
    <recommendedName>
        <fullName evidence="6">Xylanolytic transcriptional activator regulatory domain-containing protein</fullName>
    </recommendedName>
</protein>
<dbReference type="PANTHER" id="PTHR47338">
    <property type="entry name" value="ZN(II)2CYS6 TRANSCRIPTION FACTOR (EUROFUNG)-RELATED"/>
    <property type="match status" value="1"/>
</dbReference>
<comment type="caution">
    <text evidence="7">The sequence shown here is derived from an EMBL/GenBank/DDBJ whole genome shotgun (WGS) entry which is preliminary data.</text>
</comment>
<evidence type="ECO:0000259" key="6">
    <source>
        <dbReference type="Pfam" id="PF04082"/>
    </source>
</evidence>
<keyword evidence="3" id="KW-0805">Transcription regulation</keyword>
<keyword evidence="5" id="KW-0539">Nucleus</keyword>
<sequence>MTGLVEIYLTKIHGQAHSIFHPPTLRRELRNNSVPRALLYAMSAIGSKFSPDPQHRKAGRHLALEAKRLLQADMENICLENIQACILVSMLSAGDCHISSEALFIRMGMSMAEMTKLESVANDDARPVIVRETARLVCWTLHLSSHSLFSGLGLPCKSDEFRPACELPMDELDFASLAPDQTGLGTTPRRLGLWARMVTLVKLSGPVMELNRRAAERTLVAPEELHATVRRVEQQFREWLDSLPFETQMTVPNLHRHQQDGLGGLFVALHLTFHYYSILLYFSFLERWVDGVPSSSPVGRGDCPYIDRCKHHASSFGGILHLSRQLDGCLVSYPGFSHMITVSSAVMLHTLLLGDAEEIRDARRNLNANFEALVELQQPWPATTAVIGRLMIPGEEKGCARFEKIVALGCAPQLEPPQCQHA</sequence>
<evidence type="ECO:0000256" key="4">
    <source>
        <dbReference type="ARBA" id="ARBA00023163"/>
    </source>
</evidence>
<dbReference type="EMBL" id="JAKNSF020000029">
    <property type="protein sequence ID" value="KAK7729291.1"/>
    <property type="molecule type" value="Genomic_DNA"/>
</dbReference>
<dbReference type="Proteomes" id="UP001430848">
    <property type="component" value="Unassembled WGS sequence"/>
</dbReference>
<evidence type="ECO:0000256" key="3">
    <source>
        <dbReference type="ARBA" id="ARBA00023015"/>
    </source>
</evidence>
<evidence type="ECO:0000313" key="8">
    <source>
        <dbReference type="Proteomes" id="UP001430848"/>
    </source>
</evidence>
<dbReference type="CDD" id="cd12148">
    <property type="entry name" value="fungal_TF_MHR"/>
    <property type="match status" value="1"/>
</dbReference>
<dbReference type="InterPro" id="IPR007219">
    <property type="entry name" value="XnlR_reg_dom"/>
</dbReference>
<keyword evidence="8" id="KW-1185">Reference proteome</keyword>
<dbReference type="InterPro" id="IPR050815">
    <property type="entry name" value="TF_fung"/>
</dbReference>
<gene>
    <name evidence="7" type="ORF">SLS63_006164</name>
</gene>
<reference evidence="7 8" key="1">
    <citation type="submission" date="2024-02" db="EMBL/GenBank/DDBJ databases">
        <title>De novo assembly and annotation of 12 fungi associated with fruit tree decline syndrome in Ontario, Canada.</title>
        <authorList>
            <person name="Sulman M."/>
            <person name="Ellouze W."/>
            <person name="Ilyukhin E."/>
        </authorList>
    </citation>
    <scope>NUCLEOTIDE SEQUENCE [LARGE SCALE GENOMIC DNA]</scope>
    <source>
        <strain evidence="7 8">M169</strain>
    </source>
</reference>
<keyword evidence="2" id="KW-0479">Metal-binding</keyword>
<dbReference type="PANTHER" id="PTHR47338:SF16">
    <property type="entry name" value="TRANSCRIPTION FACTOR, PUTATIVE (AFU_ORTHOLOGUE AFUA_2G09360)-RELATED"/>
    <property type="match status" value="1"/>
</dbReference>
<evidence type="ECO:0000256" key="1">
    <source>
        <dbReference type="ARBA" id="ARBA00004123"/>
    </source>
</evidence>
<proteinExistence type="predicted"/>
<comment type="subcellular location">
    <subcellularLocation>
        <location evidence="1">Nucleus</location>
    </subcellularLocation>
</comment>
<feature type="domain" description="Xylanolytic transcriptional activator regulatory" evidence="6">
    <location>
        <begin position="6"/>
        <end position="209"/>
    </location>
</feature>
<keyword evidence="4" id="KW-0804">Transcription</keyword>
<accession>A0ABR1P8X6</accession>
<evidence type="ECO:0000256" key="5">
    <source>
        <dbReference type="ARBA" id="ARBA00023242"/>
    </source>
</evidence>
<evidence type="ECO:0000313" key="7">
    <source>
        <dbReference type="EMBL" id="KAK7729291.1"/>
    </source>
</evidence>
<dbReference type="Pfam" id="PF04082">
    <property type="entry name" value="Fungal_trans"/>
    <property type="match status" value="1"/>
</dbReference>
<evidence type="ECO:0000256" key="2">
    <source>
        <dbReference type="ARBA" id="ARBA00022723"/>
    </source>
</evidence>